<dbReference type="Pfam" id="PF00691">
    <property type="entry name" value="OmpA"/>
    <property type="match status" value="1"/>
</dbReference>
<evidence type="ECO:0000256" key="8">
    <source>
        <dbReference type="ARBA" id="ARBA00023136"/>
    </source>
</evidence>
<dbReference type="PRINTS" id="PR01021">
    <property type="entry name" value="OMPADOMAIN"/>
</dbReference>
<dbReference type="PROSITE" id="PS51123">
    <property type="entry name" value="OMPA_2"/>
    <property type="match status" value="1"/>
</dbReference>
<evidence type="ECO:0000256" key="1">
    <source>
        <dbReference type="ARBA" id="ARBA00004571"/>
    </source>
</evidence>
<dbReference type="GO" id="GO:0015288">
    <property type="term" value="F:porin activity"/>
    <property type="evidence" value="ECO:0007669"/>
    <property type="project" value="UniProtKB-KW"/>
</dbReference>
<dbReference type="Proteomes" id="UP000008291">
    <property type="component" value="Chromosome"/>
</dbReference>
<evidence type="ECO:0000256" key="11">
    <source>
        <dbReference type="SAM" id="MobiDB-lite"/>
    </source>
</evidence>
<keyword evidence="4" id="KW-0812">Transmembrane</keyword>
<dbReference type="InterPro" id="IPR011250">
    <property type="entry name" value="OMP/PagP_B-barrel"/>
</dbReference>
<dbReference type="GO" id="GO:0009279">
    <property type="term" value="C:cell outer membrane"/>
    <property type="evidence" value="ECO:0007669"/>
    <property type="project" value="UniProtKB-SubCell"/>
</dbReference>
<comment type="subcellular location">
    <subcellularLocation>
        <location evidence="1">Cell outer membrane</location>
        <topology evidence="1">Multi-pass membrane protein</topology>
    </subcellularLocation>
</comment>
<dbReference type="EMBL" id="CP000116">
    <property type="protein sequence ID" value="AAZ96080.1"/>
    <property type="molecule type" value="Genomic_DNA"/>
</dbReference>
<gene>
    <name evidence="13" type="ordered locus">Tbd_0127</name>
</gene>
<evidence type="ECO:0000256" key="10">
    <source>
        <dbReference type="PROSITE-ProRule" id="PRU00473"/>
    </source>
</evidence>
<keyword evidence="9" id="KW-0998">Cell outer membrane</keyword>
<dbReference type="InterPro" id="IPR027385">
    <property type="entry name" value="Beta-barrel_OMP"/>
</dbReference>
<feature type="compositionally biased region" description="Pro residues" evidence="11">
    <location>
        <begin position="269"/>
        <end position="284"/>
    </location>
</feature>
<feature type="domain" description="OmpA-like" evidence="12">
    <location>
        <begin position="301"/>
        <end position="415"/>
    </location>
</feature>
<evidence type="ECO:0000256" key="3">
    <source>
        <dbReference type="ARBA" id="ARBA00022452"/>
    </source>
</evidence>
<feature type="compositionally biased region" description="Basic and acidic residues" evidence="11">
    <location>
        <begin position="399"/>
        <end position="415"/>
    </location>
</feature>
<keyword evidence="8 10" id="KW-0472">Membrane</keyword>
<evidence type="ECO:0000256" key="6">
    <source>
        <dbReference type="ARBA" id="ARBA00023065"/>
    </source>
</evidence>
<dbReference type="AlphaFoldDB" id="Q3SMG5"/>
<dbReference type="Gene3D" id="2.40.160.20">
    <property type="match status" value="1"/>
</dbReference>
<dbReference type="InterPro" id="IPR006665">
    <property type="entry name" value="OmpA-like"/>
</dbReference>
<keyword evidence="6" id="KW-0406">Ion transport</keyword>
<proteinExistence type="predicted"/>
<keyword evidence="5" id="KW-0732">Signal</keyword>
<sequence length="415" mass="43811">MRGGRTCALACIDPAESDSCSINSRNGPGAGVFRTSPSRSYARGRASQAPGGGRKVCASRGLVGVFRVTTSIEGEKRMRIRTLPVCLALAAAVVQAHAADDRFYLAPSVNYTFADSDRQADDDWGLGLALGKPVSRHWNLELALSGASLNMDSGGGEYDLIGLGVDAVYLVNRDADFTPYGVVGVGALRTDIPGSDDVGVAASAGVGVLKRLTENVALRADARYRWDDNAADAFNEDNFGDWIVGVGLTIALGKSAQAAPAPQAAVEPVPAPEPAPAAPEPAAAPAPALQTEQAAQLERSQAGDVVVLPEGVNFAFDSAELRPDAVTVLDEAVTVLNRRTDIKVDVVGHTCNIGPEAYNQGLSERRAKSVYDYFIDNGVAADRLTTQGYGETRPAYSNDTREGREKNRRVELHVK</sequence>
<dbReference type="PANTHER" id="PTHR30329:SF21">
    <property type="entry name" value="LIPOPROTEIN YIAD-RELATED"/>
    <property type="match status" value="1"/>
</dbReference>
<feature type="region of interest" description="Disordered" evidence="11">
    <location>
        <begin position="263"/>
        <end position="288"/>
    </location>
</feature>
<dbReference type="SUPFAM" id="SSF56925">
    <property type="entry name" value="OMPA-like"/>
    <property type="match status" value="1"/>
</dbReference>
<name>Q3SMG5_THIDA</name>
<dbReference type="GO" id="GO:0006811">
    <property type="term" value="P:monoatomic ion transport"/>
    <property type="evidence" value="ECO:0007669"/>
    <property type="project" value="UniProtKB-KW"/>
</dbReference>
<dbReference type="STRING" id="292415.Tbd_0127"/>
<dbReference type="InterPro" id="IPR036737">
    <property type="entry name" value="OmpA-like_sf"/>
</dbReference>
<evidence type="ECO:0000256" key="7">
    <source>
        <dbReference type="ARBA" id="ARBA00023114"/>
    </source>
</evidence>
<dbReference type="KEGG" id="tbd:Tbd_0127"/>
<keyword evidence="7" id="KW-0626">Porin</keyword>
<reference evidence="13 14" key="1">
    <citation type="journal article" date="2006" name="J. Bacteriol.">
        <title>The genome sequence of the obligately chemolithoautotrophic, facultatively anaerobic bacterium Thiobacillus denitrificans.</title>
        <authorList>
            <person name="Beller H.R."/>
            <person name="Chain P.S."/>
            <person name="Letain T.E."/>
            <person name="Chakicherla A."/>
            <person name="Larimer F.W."/>
            <person name="Richardson P.M."/>
            <person name="Coleman M.A."/>
            <person name="Wood A.P."/>
            <person name="Kelly D.P."/>
        </authorList>
    </citation>
    <scope>NUCLEOTIDE SEQUENCE [LARGE SCALE GENOMIC DNA]</scope>
    <source>
        <strain evidence="13 14">ATCC 25259</strain>
    </source>
</reference>
<evidence type="ECO:0000313" key="13">
    <source>
        <dbReference type="EMBL" id="AAZ96080.1"/>
    </source>
</evidence>
<accession>Q3SMG5</accession>
<evidence type="ECO:0000256" key="9">
    <source>
        <dbReference type="ARBA" id="ARBA00023237"/>
    </source>
</evidence>
<dbReference type="Gene3D" id="3.30.1330.60">
    <property type="entry name" value="OmpA-like domain"/>
    <property type="match status" value="1"/>
</dbReference>
<dbReference type="eggNOG" id="COG3637">
    <property type="taxonomic scope" value="Bacteria"/>
</dbReference>
<protein>
    <submittedName>
        <fullName evidence="13">Outer membrane protein</fullName>
    </submittedName>
</protein>
<dbReference type="SUPFAM" id="SSF103088">
    <property type="entry name" value="OmpA-like"/>
    <property type="match status" value="1"/>
</dbReference>
<feature type="region of interest" description="Disordered" evidence="11">
    <location>
        <begin position="387"/>
        <end position="415"/>
    </location>
</feature>
<evidence type="ECO:0000259" key="12">
    <source>
        <dbReference type="PROSITE" id="PS51123"/>
    </source>
</evidence>
<keyword evidence="14" id="KW-1185">Reference proteome</keyword>
<dbReference type="HOGENOM" id="CLU_662113_0_0_4"/>
<dbReference type="CDD" id="cd07185">
    <property type="entry name" value="OmpA_C-like"/>
    <property type="match status" value="1"/>
</dbReference>
<keyword evidence="3" id="KW-1134">Transmembrane beta strand</keyword>
<evidence type="ECO:0000313" key="14">
    <source>
        <dbReference type="Proteomes" id="UP000008291"/>
    </source>
</evidence>
<dbReference type="GO" id="GO:0046930">
    <property type="term" value="C:pore complex"/>
    <property type="evidence" value="ECO:0007669"/>
    <property type="project" value="UniProtKB-KW"/>
</dbReference>
<evidence type="ECO:0000256" key="5">
    <source>
        <dbReference type="ARBA" id="ARBA00022729"/>
    </source>
</evidence>
<dbReference type="Pfam" id="PF13505">
    <property type="entry name" value="OMP_b-brl"/>
    <property type="match status" value="1"/>
</dbReference>
<dbReference type="InterPro" id="IPR006664">
    <property type="entry name" value="OMP_bac"/>
</dbReference>
<keyword evidence="2" id="KW-0813">Transport</keyword>
<dbReference type="eggNOG" id="COG2885">
    <property type="taxonomic scope" value="Bacteria"/>
</dbReference>
<dbReference type="PANTHER" id="PTHR30329">
    <property type="entry name" value="STATOR ELEMENT OF FLAGELLAR MOTOR COMPLEX"/>
    <property type="match status" value="1"/>
</dbReference>
<dbReference type="PRINTS" id="PR01023">
    <property type="entry name" value="NAFLGMOTY"/>
</dbReference>
<dbReference type="InterPro" id="IPR050330">
    <property type="entry name" value="Bact_OuterMem_StrucFunc"/>
</dbReference>
<evidence type="ECO:0000256" key="2">
    <source>
        <dbReference type="ARBA" id="ARBA00022448"/>
    </source>
</evidence>
<organism evidence="13 14">
    <name type="scientific">Thiobacillus denitrificans (strain ATCC 25259 / T1)</name>
    <dbReference type="NCBI Taxonomy" id="292415"/>
    <lineage>
        <taxon>Bacteria</taxon>
        <taxon>Pseudomonadati</taxon>
        <taxon>Pseudomonadota</taxon>
        <taxon>Betaproteobacteria</taxon>
        <taxon>Nitrosomonadales</taxon>
        <taxon>Thiobacillaceae</taxon>
        <taxon>Thiobacillus</taxon>
    </lineage>
</organism>
<evidence type="ECO:0000256" key="4">
    <source>
        <dbReference type="ARBA" id="ARBA00022692"/>
    </source>
</evidence>